<dbReference type="AlphaFoldDB" id="A0A919PX38"/>
<dbReference type="EMBL" id="BONQ01000129">
    <property type="protein sequence ID" value="GIG50228.1"/>
    <property type="molecule type" value="Genomic_DNA"/>
</dbReference>
<dbReference type="InterPro" id="IPR004155">
    <property type="entry name" value="PBS_lyase_HEAT"/>
</dbReference>
<dbReference type="InterPro" id="IPR016024">
    <property type="entry name" value="ARM-type_fold"/>
</dbReference>
<dbReference type="PROSITE" id="PS50077">
    <property type="entry name" value="HEAT_REPEAT"/>
    <property type="match status" value="1"/>
</dbReference>
<reference evidence="2" key="1">
    <citation type="submission" date="2021-01" db="EMBL/GenBank/DDBJ databases">
        <title>Whole genome shotgun sequence of Dactylosporangium siamense NBRC 106093.</title>
        <authorList>
            <person name="Komaki H."/>
            <person name="Tamura T."/>
        </authorList>
    </citation>
    <scope>NUCLEOTIDE SEQUENCE</scope>
    <source>
        <strain evidence="2">NBRC 106093</strain>
    </source>
</reference>
<dbReference type="PANTHER" id="PTHR12697">
    <property type="entry name" value="PBS LYASE HEAT-LIKE PROTEIN"/>
    <property type="match status" value="1"/>
</dbReference>
<accession>A0A919PX38</accession>
<gene>
    <name evidence="2" type="ORF">Dsi01nite_082690</name>
</gene>
<dbReference type="RefSeq" id="WP_345006355.1">
    <property type="nucleotide sequence ID" value="NZ_BAAAVW010000027.1"/>
</dbReference>
<dbReference type="PANTHER" id="PTHR12697:SF5">
    <property type="entry name" value="DEOXYHYPUSINE HYDROXYLASE"/>
    <property type="match status" value="1"/>
</dbReference>
<sequence>MIDNGEALESVIRHAAQFGEIDYDDIAVTVDALTDSGDVSLAPRLHEALDRFLDEENFYGRDLIAGMLAGIEGVAALPVLLLASARDLGDDQDGLQSEIAGLLDADPEASRRMVLELVHNAAPERRRAGLLALGSVAGSGDLELLAEAATDADPQIRLMAIEAVPDPAGNDRAFQVLVASLHDPDEQARMSTIGRLGSTKRPDAVAPLAAVADDPAPRVRARTAYAFARLGSAEATPILVRMLDDSDRHVREQALDALGSIGGQAAVDALLAEADQDPRRRAQAAKALAKATDSDPRVAPRLMVLARDDEAAVRAATLSGLATVADTSWRWASLVAEMANDPDPTVRQRVAVVAGHLAPNEVIEILHRLAGDPEAMVRQVATTQLDRLSRRS</sequence>
<dbReference type="Proteomes" id="UP000660611">
    <property type="component" value="Unassembled WGS sequence"/>
</dbReference>
<dbReference type="Pfam" id="PF13646">
    <property type="entry name" value="HEAT_2"/>
    <property type="match status" value="2"/>
</dbReference>
<dbReference type="SMART" id="SM00567">
    <property type="entry name" value="EZ_HEAT"/>
    <property type="match status" value="6"/>
</dbReference>
<comment type="function">
    <text evidence="1">Catalyzes the hydroxylation of the N(6)-(4-aminobutyl)-L-lysine intermediate produced by deoxyhypusine synthase/DHPS on a critical lysine of the eukaryotic translation initiation factor 5A/eIF-5A. This is the second step of the post-translational modification of that lysine into an unusual amino acid residue named hypusine. Hypusination is unique to mature eIF-5A factor and is essential for its function.</text>
</comment>
<organism evidence="2 3">
    <name type="scientific">Dactylosporangium siamense</name>
    <dbReference type="NCBI Taxonomy" id="685454"/>
    <lineage>
        <taxon>Bacteria</taxon>
        <taxon>Bacillati</taxon>
        <taxon>Actinomycetota</taxon>
        <taxon>Actinomycetes</taxon>
        <taxon>Micromonosporales</taxon>
        <taxon>Micromonosporaceae</taxon>
        <taxon>Dactylosporangium</taxon>
    </lineage>
</organism>
<dbReference type="SUPFAM" id="SSF48371">
    <property type="entry name" value="ARM repeat"/>
    <property type="match status" value="1"/>
</dbReference>
<evidence type="ECO:0000313" key="2">
    <source>
        <dbReference type="EMBL" id="GIG50228.1"/>
    </source>
</evidence>
<name>A0A919PX38_9ACTN</name>
<dbReference type="GO" id="GO:0016491">
    <property type="term" value="F:oxidoreductase activity"/>
    <property type="evidence" value="ECO:0007669"/>
    <property type="project" value="TreeGrafter"/>
</dbReference>
<evidence type="ECO:0000256" key="1">
    <source>
        <dbReference type="ARBA" id="ARBA00045876"/>
    </source>
</evidence>
<keyword evidence="3" id="KW-1185">Reference proteome</keyword>
<dbReference type="Gene3D" id="1.25.10.10">
    <property type="entry name" value="Leucine-rich Repeat Variant"/>
    <property type="match status" value="2"/>
</dbReference>
<comment type="caution">
    <text evidence="2">The sequence shown here is derived from an EMBL/GenBank/DDBJ whole genome shotgun (WGS) entry which is preliminary data.</text>
</comment>
<protein>
    <recommendedName>
        <fullName evidence="4">HEAT repeat domain-containing protein</fullName>
    </recommendedName>
</protein>
<evidence type="ECO:0008006" key="4">
    <source>
        <dbReference type="Google" id="ProtNLM"/>
    </source>
</evidence>
<proteinExistence type="predicted"/>
<dbReference type="InterPro" id="IPR011989">
    <property type="entry name" value="ARM-like"/>
</dbReference>
<evidence type="ECO:0000313" key="3">
    <source>
        <dbReference type="Proteomes" id="UP000660611"/>
    </source>
</evidence>
<dbReference type="InterPro" id="IPR021133">
    <property type="entry name" value="HEAT_type_2"/>
</dbReference>